<reference evidence="2" key="1">
    <citation type="submission" date="2014-07" db="EMBL/GenBank/DDBJ databases">
        <authorList>
            <person name="Martin A.A"/>
            <person name="De Silva N."/>
        </authorList>
    </citation>
    <scope>NUCLEOTIDE SEQUENCE</scope>
</reference>
<reference evidence="3" key="2">
    <citation type="submission" date="2015-08" db="UniProtKB">
        <authorList>
            <consortium name="WormBaseParasite"/>
        </authorList>
    </citation>
    <scope>IDENTIFICATION</scope>
</reference>
<sequence>MHWKPAVLLHDLGDRLTFVSHNDSNRLLYNFMLNEEKFEDNESIELEENTVLKVDKLTYVDNDDVRLRQQDHPSTAHNQSPRVNREELSQSPNSDENDKLSDDHTLEVQSTIKQVRSDPDVKIMKVDESAKRISQNTIYTDGLKCQGVYKDIFLYRKGKFIMYKIISLHYSKSHNDSVIKSIIEALKLIGTNMYLKEFINCLSTPSSYICKKLE</sequence>
<feature type="compositionally biased region" description="Polar residues" evidence="1">
    <location>
        <begin position="72"/>
        <end position="82"/>
    </location>
</feature>
<accession>A0A0K0FTH7</accession>
<keyword evidence="2" id="KW-1185">Reference proteome</keyword>
<dbReference type="WBParaSite" id="SVE_1553700.1">
    <property type="protein sequence ID" value="SVE_1553700.1"/>
    <property type="gene ID" value="SVE_1553700"/>
</dbReference>
<proteinExistence type="predicted"/>
<evidence type="ECO:0000313" key="3">
    <source>
        <dbReference type="WBParaSite" id="SVE_1553700.1"/>
    </source>
</evidence>
<evidence type="ECO:0000313" key="2">
    <source>
        <dbReference type="Proteomes" id="UP000035680"/>
    </source>
</evidence>
<feature type="region of interest" description="Disordered" evidence="1">
    <location>
        <begin position="71"/>
        <end position="103"/>
    </location>
</feature>
<name>A0A0K0FTH7_STRVS</name>
<protein>
    <submittedName>
        <fullName evidence="3">Copia protein</fullName>
    </submittedName>
</protein>
<dbReference type="Proteomes" id="UP000035680">
    <property type="component" value="Unassembled WGS sequence"/>
</dbReference>
<evidence type="ECO:0000256" key="1">
    <source>
        <dbReference type="SAM" id="MobiDB-lite"/>
    </source>
</evidence>
<organism evidence="2 3">
    <name type="scientific">Strongyloides venezuelensis</name>
    <name type="common">Threadworm</name>
    <dbReference type="NCBI Taxonomy" id="75913"/>
    <lineage>
        <taxon>Eukaryota</taxon>
        <taxon>Metazoa</taxon>
        <taxon>Ecdysozoa</taxon>
        <taxon>Nematoda</taxon>
        <taxon>Chromadorea</taxon>
        <taxon>Rhabditida</taxon>
        <taxon>Tylenchina</taxon>
        <taxon>Panagrolaimomorpha</taxon>
        <taxon>Strongyloidoidea</taxon>
        <taxon>Strongyloididae</taxon>
        <taxon>Strongyloides</taxon>
    </lineage>
</organism>
<dbReference type="AlphaFoldDB" id="A0A0K0FTH7"/>